<dbReference type="PANTHER" id="PTHR46481:SF10">
    <property type="entry name" value="ZINC FINGER BED DOMAIN-CONTAINING PROTEIN 39"/>
    <property type="match status" value="1"/>
</dbReference>
<dbReference type="Proteomes" id="UP000239156">
    <property type="component" value="Unassembled WGS sequence"/>
</dbReference>
<dbReference type="VEuPathDB" id="FungiDB:PSTT_07369"/>
<dbReference type="PANTHER" id="PTHR46481">
    <property type="entry name" value="ZINC FINGER BED DOMAIN-CONTAINING PROTEIN 4"/>
    <property type="match status" value="1"/>
</dbReference>
<dbReference type="GO" id="GO:0005634">
    <property type="term" value="C:nucleus"/>
    <property type="evidence" value="ECO:0007669"/>
    <property type="project" value="UniProtKB-SubCell"/>
</dbReference>
<gene>
    <name evidence="6" type="ORF">PSTT_07369</name>
</gene>
<proteinExistence type="predicted"/>
<protein>
    <recommendedName>
        <fullName evidence="8">DUF659 domain-containing protein</fullName>
    </recommendedName>
</protein>
<dbReference type="EMBL" id="PKSL01000062">
    <property type="protein sequence ID" value="POW08642.1"/>
    <property type="molecule type" value="Genomic_DNA"/>
</dbReference>
<dbReference type="AlphaFoldDB" id="A0A2S4VGG3"/>
<dbReference type="InterPro" id="IPR012337">
    <property type="entry name" value="RNaseH-like_sf"/>
</dbReference>
<name>A0A2S4VGG3_9BASI</name>
<evidence type="ECO:0008006" key="8">
    <source>
        <dbReference type="Google" id="ProtNLM"/>
    </source>
</evidence>
<dbReference type="GO" id="GO:0008270">
    <property type="term" value="F:zinc ion binding"/>
    <property type="evidence" value="ECO:0007669"/>
    <property type="project" value="UniProtKB-KW"/>
</dbReference>
<reference evidence="6" key="1">
    <citation type="submission" date="2017-12" db="EMBL/GenBank/DDBJ databases">
        <title>Gene loss provides genomic basis for host adaptation in cereal stripe rust fungi.</title>
        <authorList>
            <person name="Xia C."/>
        </authorList>
    </citation>
    <scope>NUCLEOTIDE SEQUENCE [LARGE SCALE GENOMIC DNA]</scope>
    <source>
        <strain evidence="6">93-210</strain>
    </source>
</reference>
<evidence type="ECO:0000256" key="1">
    <source>
        <dbReference type="ARBA" id="ARBA00004123"/>
    </source>
</evidence>
<keyword evidence="7" id="KW-1185">Reference proteome</keyword>
<sequence>MIQHLEQIHQIYPPEDESLGQMPNPNLLKQQRGDQCPILTVIMLKQAIAYLIAKADLSYSISMVDRKLRMKSTCYNRPTKINLLYQAHQNQLKESLKAVKHLSFTLDAWTSPNQKAFMAITVQGITEDWKMLDVVVGIPTVHGEQSGENLGNIFVKRLNEMGISNSLISITANNASNNSTLAHQVQRQLGKSLFAADKQLLGCMAHVINLAAQDGIKAISGSPLGGKRTKELITMDQNNSNSQGN</sequence>
<evidence type="ECO:0000256" key="2">
    <source>
        <dbReference type="ARBA" id="ARBA00022723"/>
    </source>
</evidence>
<organism evidence="6 7">
    <name type="scientific">Puccinia striiformis</name>
    <dbReference type="NCBI Taxonomy" id="27350"/>
    <lineage>
        <taxon>Eukaryota</taxon>
        <taxon>Fungi</taxon>
        <taxon>Dikarya</taxon>
        <taxon>Basidiomycota</taxon>
        <taxon>Pucciniomycotina</taxon>
        <taxon>Pucciniomycetes</taxon>
        <taxon>Pucciniales</taxon>
        <taxon>Pucciniaceae</taxon>
        <taxon>Puccinia</taxon>
    </lineage>
</organism>
<evidence type="ECO:0000256" key="5">
    <source>
        <dbReference type="ARBA" id="ARBA00023242"/>
    </source>
</evidence>
<dbReference type="InterPro" id="IPR052035">
    <property type="entry name" value="ZnF_BED_domain_contain"/>
</dbReference>
<comment type="subcellular location">
    <subcellularLocation>
        <location evidence="1">Nucleus</location>
    </subcellularLocation>
</comment>
<dbReference type="SUPFAM" id="SSF53098">
    <property type="entry name" value="Ribonuclease H-like"/>
    <property type="match status" value="1"/>
</dbReference>
<keyword evidence="2" id="KW-0479">Metal-binding</keyword>
<evidence type="ECO:0000313" key="6">
    <source>
        <dbReference type="EMBL" id="POW08642.1"/>
    </source>
</evidence>
<keyword evidence="4" id="KW-0862">Zinc</keyword>
<comment type="caution">
    <text evidence="6">The sequence shown here is derived from an EMBL/GenBank/DDBJ whole genome shotgun (WGS) entry which is preliminary data.</text>
</comment>
<evidence type="ECO:0000256" key="4">
    <source>
        <dbReference type="ARBA" id="ARBA00022833"/>
    </source>
</evidence>
<keyword evidence="5" id="KW-0539">Nucleus</keyword>
<evidence type="ECO:0000256" key="3">
    <source>
        <dbReference type="ARBA" id="ARBA00022771"/>
    </source>
</evidence>
<accession>A0A2S4VGG3</accession>
<keyword evidence="3" id="KW-0863">Zinc-finger</keyword>
<evidence type="ECO:0000313" key="7">
    <source>
        <dbReference type="Proteomes" id="UP000239156"/>
    </source>
</evidence>
<dbReference type="VEuPathDB" id="FungiDB:PSHT_00551"/>